<dbReference type="GO" id="GO:0008360">
    <property type="term" value="P:regulation of cell shape"/>
    <property type="evidence" value="ECO:0007669"/>
    <property type="project" value="UniProtKB-KW"/>
</dbReference>
<comment type="function">
    <text evidence="12">Catalyzes the initial step of the lipid cycle reactions in the biosynthesis of the cell wall peptidoglycan: transfers peptidoglycan precursor phospho-MurNAc-pentapeptide from UDP-MurNAc-pentapeptide onto the lipid carrier undecaprenyl phosphate, yielding undecaprenyl-pyrophosphoryl-MurNAc-pentapeptide, known as lipid I.</text>
</comment>
<evidence type="ECO:0000256" key="6">
    <source>
        <dbReference type="ARBA" id="ARBA00022960"/>
    </source>
</evidence>
<dbReference type="Pfam" id="PF00953">
    <property type="entry name" value="Glycos_transf_4"/>
    <property type="match status" value="1"/>
</dbReference>
<evidence type="ECO:0000256" key="4">
    <source>
        <dbReference type="ARBA" id="ARBA00022679"/>
    </source>
</evidence>
<dbReference type="PANTHER" id="PTHR22926">
    <property type="entry name" value="PHOSPHO-N-ACETYLMURAMOYL-PENTAPEPTIDE-TRANSFERASE"/>
    <property type="match status" value="1"/>
</dbReference>
<evidence type="ECO:0000256" key="10">
    <source>
        <dbReference type="ARBA" id="ARBA00023306"/>
    </source>
</evidence>
<feature type="transmembrane region" description="Helical" evidence="12">
    <location>
        <begin position="159"/>
        <end position="179"/>
    </location>
</feature>
<dbReference type="InterPro" id="IPR003524">
    <property type="entry name" value="PNAcMuramoyl-5peptid_Trfase"/>
</dbReference>
<dbReference type="HAMAP" id="MF_00038">
    <property type="entry name" value="MraY"/>
    <property type="match status" value="1"/>
</dbReference>
<evidence type="ECO:0000256" key="12">
    <source>
        <dbReference type="HAMAP-Rule" id="MF_00038"/>
    </source>
</evidence>
<protein>
    <recommendedName>
        <fullName evidence="12 13">Phospho-N-acetylmuramoyl-pentapeptide-transferase</fullName>
        <ecNumber evidence="12 13">2.7.8.13</ecNumber>
    </recommendedName>
    <alternativeName>
        <fullName evidence="12">UDP-MurNAc-pentapeptide phosphotransferase</fullName>
    </alternativeName>
</protein>
<dbReference type="NCBIfam" id="TIGR00445">
    <property type="entry name" value="mraY"/>
    <property type="match status" value="1"/>
</dbReference>
<keyword evidence="9 12" id="KW-0472">Membrane</keyword>
<keyword evidence="4 12" id="KW-0808">Transferase</keyword>
<keyword evidence="5 12" id="KW-0812">Transmembrane</keyword>
<organism evidence="15 16">
    <name type="scientific">Campylobacter lanienae NCTC 13004</name>
    <dbReference type="NCBI Taxonomy" id="1031753"/>
    <lineage>
        <taxon>Bacteria</taxon>
        <taxon>Pseudomonadati</taxon>
        <taxon>Campylobacterota</taxon>
        <taxon>Epsilonproteobacteria</taxon>
        <taxon>Campylobacterales</taxon>
        <taxon>Campylobacteraceae</taxon>
        <taxon>Campylobacter</taxon>
    </lineage>
</organism>
<proteinExistence type="inferred from homology"/>
<gene>
    <name evidence="12 15" type="primary">mraY</name>
    <name evidence="15" type="ORF">CLAN_1166</name>
</gene>
<feature type="transmembrane region" description="Helical" evidence="12">
    <location>
        <begin position="233"/>
        <end position="250"/>
    </location>
</feature>
<feature type="transmembrane region" description="Helical" evidence="12">
    <location>
        <begin position="282"/>
        <end position="302"/>
    </location>
</feature>
<dbReference type="PROSITE" id="PS01347">
    <property type="entry name" value="MRAY_1"/>
    <property type="match status" value="1"/>
</dbReference>
<reference evidence="16" key="1">
    <citation type="journal article" date="2017" name="Genome Biol. Evol.">
        <title>Comparative Genomic Analysis Identifies a Campylobacter Clade Deficient in Selenium Metabolism.</title>
        <authorList>
            <person name="Miller W.G."/>
            <person name="Yee E."/>
            <person name="Lopes B.S."/>
            <person name="Chapman M.H."/>
            <person name="Huynh S."/>
            <person name="Bono J.L."/>
            <person name="Parker C.T."/>
            <person name="Strachan N.J.C."/>
            <person name="Forbes K.J."/>
        </authorList>
    </citation>
    <scope>NUCLEOTIDE SEQUENCE [LARGE SCALE GENOMIC DNA]</scope>
    <source>
        <strain evidence="16">NCTC 13004</strain>
    </source>
</reference>
<evidence type="ECO:0000313" key="16">
    <source>
        <dbReference type="Proteomes" id="UP000202031"/>
    </source>
</evidence>
<keyword evidence="7 12" id="KW-0573">Peptidoglycan synthesis</keyword>
<dbReference type="GO" id="GO:0008963">
    <property type="term" value="F:phospho-N-acetylmuramoyl-pentapeptide-transferase activity"/>
    <property type="evidence" value="ECO:0007669"/>
    <property type="project" value="UniProtKB-UniRule"/>
</dbReference>
<dbReference type="GO" id="GO:0046872">
    <property type="term" value="F:metal ion binding"/>
    <property type="evidence" value="ECO:0007669"/>
    <property type="project" value="UniProtKB-KW"/>
</dbReference>
<dbReference type="UniPathway" id="UPA00219"/>
<dbReference type="GeneID" id="46921635"/>
<evidence type="ECO:0000256" key="13">
    <source>
        <dbReference type="NCBIfam" id="TIGR00445"/>
    </source>
</evidence>
<keyword evidence="10 12" id="KW-0131">Cell cycle</keyword>
<evidence type="ECO:0000256" key="3">
    <source>
        <dbReference type="ARBA" id="ARBA00022618"/>
    </source>
</evidence>
<dbReference type="GO" id="GO:0051992">
    <property type="term" value="F:UDP-N-acetylmuramoyl-L-alanyl-D-glutamyl-meso-2,6-diaminopimelyl-D-alanyl-D-alanine:undecaprenyl-phosphate transferase activity"/>
    <property type="evidence" value="ECO:0007669"/>
    <property type="project" value="RHEA"/>
</dbReference>
<dbReference type="PANTHER" id="PTHR22926:SF5">
    <property type="entry name" value="PHOSPHO-N-ACETYLMURAMOYL-PENTAPEPTIDE-TRANSFERASE HOMOLOG"/>
    <property type="match status" value="1"/>
</dbReference>
<reference evidence="16" key="2">
    <citation type="journal article" date="2017" name="Genome Biol. Evol.">
        <title>Comparative genomic analysis identifies a Campylobacter clade deficient in selenium metabolism.</title>
        <authorList>
            <person name="Miller W.G."/>
            <person name="Yee E."/>
            <person name="Lopes B.S."/>
            <person name="Chapman M.H."/>
            <person name="Huynh S."/>
            <person name="Bono J.L."/>
            <person name="Parker C.T."/>
            <person name="Strachan N.J.C."/>
            <person name="Forbes K.J."/>
        </authorList>
    </citation>
    <scope>NUCLEOTIDE SEQUENCE [LARGE SCALE GENOMIC DNA]</scope>
    <source>
        <strain evidence="16">NCTC 13004</strain>
    </source>
</reference>
<sequence>MLYYIYDIFGINFFSYLTVRAQISFFLAFILTLFFMPKFISWARAKNANQPIYELAPKTHQQKGKTPTMGGVVFISCAIVATLFSANLSNSFVLIGLFVLAGFCLLGFYDDFSKIVGRQNHAGITARVKFIFQILLGVATAGFLYFFSSLDTMFYLPFYKYSICDISIFSIVLWVLVLTSSSNAVNLTDGLDGLASVPSILGLVTLGIFAYLMGHAVYSSYLLLPKVVNLGEIVILVTALIGALLGFLWFNCYPAEVFMGDSGSLSIGAFIGYMGIVTKNELLLIIIGFVFVVETLSVILQVSSFKIRKKRIFLMAPLHHHFEMKGWSENKIIVRFWMIALVANLIALIALKLR</sequence>
<dbReference type="EC" id="2.7.8.13" evidence="12 13"/>
<evidence type="ECO:0000256" key="2">
    <source>
        <dbReference type="ARBA" id="ARBA00005583"/>
    </source>
</evidence>
<feature type="binding site" evidence="14">
    <location>
        <position position="261"/>
    </location>
    <ligand>
        <name>Mg(2+)</name>
        <dbReference type="ChEBI" id="CHEBI:18420"/>
    </ligand>
</feature>
<accession>A0A1X9SNS1</accession>
<dbReference type="EMBL" id="CP015578">
    <property type="protein sequence ID" value="ARQ97891.1"/>
    <property type="molecule type" value="Genomic_DNA"/>
</dbReference>
<dbReference type="InterPro" id="IPR018480">
    <property type="entry name" value="PNAcMuramoyl-5peptid_Trfase_CS"/>
</dbReference>
<feature type="transmembrane region" description="Helical" evidence="12">
    <location>
        <begin position="191"/>
        <end position="213"/>
    </location>
</feature>
<dbReference type="GO" id="GO:0071555">
    <property type="term" value="P:cell wall organization"/>
    <property type="evidence" value="ECO:0007669"/>
    <property type="project" value="UniProtKB-KW"/>
</dbReference>
<keyword evidence="12 14" id="KW-0479">Metal-binding</keyword>
<name>A0A1X9SNS1_9BACT</name>
<evidence type="ECO:0000256" key="11">
    <source>
        <dbReference type="ARBA" id="ARBA00023316"/>
    </source>
</evidence>
<evidence type="ECO:0000256" key="7">
    <source>
        <dbReference type="ARBA" id="ARBA00022984"/>
    </source>
</evidence>
<dbReference type="AlphaFoldDB" id="A0A1X9SNS1"/>
<evidence type="ECO:0000256" key="9">
    <source>
        <dbReference type="ARBA" id="ARBA00023136"/>
    </source>
</evidence>
<feature type="transmembrane region" description="Helical" evidence="12">
    <location>
        <begin position="130"/>
        <end position="147"/>
    </location>
</feature>
<comment type="catalytic activity">
    <reaction evidence="12">
        <text>UDP-N-acetyl-alpha-D-muramoyl-L-alanyl-gamma-D-glutamyl-meso-2,6-diaminopimeloyl-D-alanyl-D-alanine + di-trans,octa-cis-undecaprenyl phosphate = di-trans,octa-cis-undecaprenyl diphospho-N-acetyl-alpha-D-muramoyl-L-alanyl-D-glutamyl-meso-2,6-diaminopimeloyl-D-alanyl-D-alanine + UMP</text>
        <dbReference type="Rhea" id="RHEA:28386"/>
        <dbReference type="ChEBI" id="CHEBI:57865"/>
        <dbReference type="ChEBI" id="CHEBI:60392"/>
        <dbReference type="ChEBI" id="CHEBI:61386"/>
        <dbReference type="ChEBI" id="CHEBI:61387"/>
        <dbReference type="EC" id="2.7.8.13"/>
    </reaction>
</comment>
<evidence type="ECO:0000256" key="14">
    <source>
        <dbReference type="PIRSR" id="PIRSR600715-1"/>
    </source>
</evidence>
<feature type="binding site" evidence="14">
    <location>
        <position position="186"/>
    </location>
    <ligand>
        <name>Mg(2+)</name>
        <dbReference type="ChEBI" id="CHEBI:18420"/>
    </ligand>
</feature>
<evidence type="ECO:0000313" key="15">
    <source>
        <dbReference type="EMBL" id="ARQ97891.1"/>
    </source>
</evidence>
<feature type="transmembrane region" description="Helical" evidence="12">
    <location>
        <begin position="68"/>
        <end position="86"/>
    </location>
</feature>
<keyword evidence="8 12" id="KW-1133">Transmembrane helix</keyword>
<keyword evidence="6 12" id="KW-0133">Cell shape</keyword>
<dbReference type="GO" id="GO:0005886">
    <property type="term" value="C:plasma membrane"/>
    <property type="evidence" value="ECO:0007669"/>
    <property type="project" value="UniProtKB-SubCell"/>
</dbReference>
<comment type="similarity">
    <text evidence="2 12">Belongs to the glycosyltransferase 4 family. MraY subfamily.</text>
</comment>
<keyword evidence="12" id="KW-1003">Cell membrane</keyword>
<comment type="subcellular location">
    <subcellularLocation>
        <location evidence="12">Cell membrane</location>
        <topology evidence="12">Multi-pass membrane protein</topology>
    </subcellularLocation>
    <subcellularLocation>
        <location evidence="1">Membrane</location>
        <topology evidence="1">Multi-pass membrane protein</topology>
    </subcellularLocation>
</comment>
<keyword evidence="12 14" id="KW-0460">Magnesium</keyword>
<evidence type="ECO:0000256" key="5">
    <source>
        <dbReference type="ARBA" id="ARBA00022692"/>
    </source>
</evidence>
<feature type="transmembrane region" description="Helical" evidence="12">
    <location>
        <begin position="332"/>
        <end position="351"/>
    </location>
</feature>
<comment type="pathway">
    <text evidence="12">Cell wall biogenesis; peptidoglycan biosynthesis.</text>
</comment>
<comment type="cofactor">
    <cofactor evidence="12 14">
        <name>Mg(2+)</name>
        <dbReference type="ChEBI" id="CHEBI:18420"/>
    </cofactor>
</comment>
<evidence type="ECO:0000256" key="8">
    <source>
        <dbReference type="ARBA" id="ARBA00022989"/>
    </source>
</evidence>
<feature type="transmembrane region" description="Helical" evidence="12">
    <location>
        <begin position="13"/>
        <end position="36"/>
    </location>
</feature>
<dbReference type="PROSITE" id="PS01348">
    <property type="entry name" value="MRAY_2"/>
    <property type="match status" value="1"/>
</dbReference>
<dbReference type="RefSeq" id="WP_096017584.1">
    <property type="nucleotide sequence ID" value="NZ_CP015578.1"/>
</dbReference>
<dbReference type="Proteomes" id="UP000202031">
    <property type="component" value="Chromosome"/>
</dbReference>
<dbReference type="GO" id="GO:0009252">
    <property type="term" value="P:peptidoglycan biosynthetic process"/>
    <property type="evidence" value="ECO:0007669"/>
    <property type="project" value="UniProtKB-UniRule"/>
</dbReference>
<dbReference type="CDD" id="cd06852">
    <property type="entry name" value="GT_MraY"/>
    <property type="match status" value="1"/>
</dbReference>
<dbReference type="GO" id="GO:0051301">
    <property type="term" value="P:cell division"/>
    <property type="evidence" value="ECO:0007669"/>
    <property type="project" value="UniProtKB-KW"/>
</dbReference>
<dbReference type="InterPro" id="IPR000715">
    <property type="entry name" value="Glycosyl_transferase_4"/>
</dbReference>
<evidence type="ECO:0000256" key="1">
    <source>
        <dbReference type="ARBA" id="ARBA00004141"/>
    </source>
</evidence>
<keyword evidence="11 12" id="KW-0961">Cell wall biogenesis/degradation</keyword>
<keyword evidence="3 12" id="KW-0132">Cell division</keyword>
<dbReference type="KEGG" id="clx:CLAN_1166"/>
<feature type="transmembrane region" description="Helical" evidence="12">
    <location>
        <begin position="92"/>
        <end position="109"/>
    </location>
</feature>